<sequence length="316" mass="36081">MRGLKFFSSRKEKKKIKFPKRKQENVQIRPRKISQRVANFLLLGFIVGVVGLAGLVIVSNAVRTLRGEKKIVQVTNQDSRNLSNKVGLFMTDFLNSYFSDNSPENQEKLKKFYGAGIDVKSTKTTNLESKLTGAVLIEITNHLATYRVGYSVNVNDEWKNNVGVINIPYGVKNNKYYVSDLPYFTDEDSYIAKNPKNKVQLNLQADDSKYSKAKEYVEAFFKAYASGDKTQMSPFSKEVHPVKGYVFKSVDYSYFIQDKQKEDVLVNVVQVTFTDGLGLTHQENFVVTLQVDKKEETYRVQKLEHGISKKYAAELK</sequence>
<feature type="transmembrane region" description="Helical" evidence="1">
    <location>
        <begin position="37"/>
        <end position="58"/>
    </location>
</feature>
<keyword evidence="3" id="KW-1185">Reference proteome</keyword>
<evidence type="ECO:0000313" key="3">
    <source>
        <dbReference type="Proteomes" id="UP000664801"/>
    </source>
</evidence>
<dbReference type="Proteomes" id="UP000664801">
    <property type="component" value="Unassembled WGS sequence"/>
</dbReference>
<dbReference type="CDD" id="cd16428">
    <property type="entry name" value="TcpC_C"/>
    <property type="match status" value="1"/>
</dbReference>
<keyword evidence="1" id="KW-0472">Membrane</keyword>
<dbReference type="CDD" id="cd16386">
    <property type="entry name" value="TcpC_N"/>
    <property type="match status" value="1"/>
</dbReference>
<protein>
    <submittedName>
        <fullName evidence="2">Conjugal transfer protein</fullName>
    </submittedName>
</protein>
<evidence type="ECO:0000256" key="1">
    <source>
        <dbReference type="SAM" id="Phobius"/>
    </source>
</evidence>
<evidence type="ECO:0000313" key="2">
    <source>
        <dbReference type="EMBL" id="MBO0365304.1"/>
    </source>
</evidence>
<dbReference type="InterPro" id="IPR024735">
    <property type="entry name" value="TcpC"/>
</dbReference>
<keyword evidence="1" id="KW-0812">Transmembrane</keyword>
<gene>
    <name evidence="2" type="ORF">JR342_09660</name>
</gene>
<dbReference type="Gene3D" id="3.10.450.540">
    <property type="match status" value="2"/>
</dbReference>
<dbReference type="InterPro" id="IPR035628">
    <property type="entry name" value="TcpC_C"/>
</dbReference>
<reference evidence="3" key="2">
    <citation type="submission" date="2023-07" db="EMBL/GenBank/DDBJ databases">
        <title>Streptococcus vaginalis sp. nov., a novel bacterial species isolated from vaginal swabs of a pregnant woman with diabetes.</title>
        <authorList>
            <person name="Chen Y.-S."/>
        </authorList>
    </citation>
    <scope>NUCLEOTIDE SEQUENCE [LARGE SCALE GENOMIC DNA]</scope>
    <source>
        <strain evidence="3">P1L01</strain>
    </source>
</reference>
<proteinExistence type="predicted"/>
<organism evidence="2 3">
    <name type="scientific">Streptococcus vaginalis</name>
    <dbReference type="NCBI Taxonomy" id="2748301"/>
    <lineage>
        <taxon>Bacteria</taxon>
        <taxon>Bacillati</taxon>
        <taxon>Bacillota</taxon>
        <taxon>Bacilli</taxon>
        <taxon>Lactobacillales</taxon>
        <taxon>Streptococcaceae</taxon>
        <taxon>Streptococcus</taxon>
    </lineage>
</organism>
<dbReference type="Pfam" id="PF12642">
    <property type="entry name" value="TpcC"/>
    <property type="match status" value="1"/>
</dbReference>
<keyword evidence="1" id="KW-1133">Transmembrane helix</keyword>
<reference evidence="2 3" key="1">
    <citation type="submission" date="2021-02" db="EMBL/GenBank/DDBJ databases">
        <authorList>
            <person name="Lee Y.-S."/>
        </authorList>
    </citation>
    <scope>NUCLEOTIDE SEQUENCE [LARGE SCALE GENOMIC DNA]</scope>
    <source>
        <strain evidence="2 3">P1L01</strain>
    </source>
</reference>
<dbReference type="EMBL" id="JAFINR010000018">
    <property type="protein sequence ID" value="MBO0365304.1"/>
    <property type="molecule type" value="Genomic_DNA"/>
</dbReference>
<comment type="caution">
    <text evidence="2">The sequence shown here is derived from an EMBL/GenBank/DDBJ whole genome shotgun (WGS) entry which is preliminary data.</text>
</comment>
<accession>A0ABS3GF71</accession>
<name>A0ABS3GF71_9STRE</name>